<gene>
    <name evidence="1" type="ORF">GCM10007047_04230</name>
</gene>
<dbReference type="InterPro" id="IPR012347">
    <property type="entry name" value="Ferritin-like"/>
</dbReference>
<protein>
    <submittedName>
        <fullName evidence="1">YciE/YciF family protein</fullName>
    </submittedName>
</protein>
<comment type="caution">
    <text evidence="1">The sequence shown here is derived from an EMBL/GenBank/DDBJ whole genome shotgun (WGS) entry which is preliminary data.</text>
</comment>
<dbReference type="Pfam" id="PF05974">
    <property type="entry name" value="DUF892"/>
    <property type="match status" value="1"/>
</dbReference>
<proteinExistence type="predicted"/>
<reference evidence="1" key="2">
    <citation type="submission" date="2020-09" db="EMBL/GenBank/DDBJ databases">
        <authorList>
            <person name="Sun Q."/>
            <person name="Kim S."/>
        </authorList>
    </citation>
    <scope>NUCLEOTIDE SEQUENCE</scope>
    <source>
        <strain evidence="1">KCTC 12870</strain>
    </source>
</reference>
<dbReference type="RefSeq" id="WP_189511385.1">
    <property type="nucleotide sequence ID" value="NZ_BMXG01000002.1"/>
</dbReference>
<sequence>MNLRELYIEQLQDIYSAETQLVDFLHQLSWKARSTGLKQALGNHLDETKGQVDRLKQVFANHSGANPDGHTCQAMKGLVREGKEALDTHGKSEIIDAHLVANASRIEHYEIAAYTTAISIATSLDYKADVELLKESLKQEKAASNDLEKMAGGGIFSQGLHAAAAK</sequence>
<dbReference type="Proteomes" id="UP000642829">
    <property type="component" value="Unassembled WGS sequence"/>
</dbReference>
<dbReference type="SUPFAM" id="SSF47240">
    <property type="entry name" value="Ferritin-like"/>
    <property type="match status" value="1"/>
</dbReference>
<keyword evidence="2" id="KW-1185">Reference proteome</keyword>
<organism evidence="1 2">
    <name type="scientific">Cerasicoccus arenae</name>
    <dbReference type="NCBI Taxonomy" id="424488"/>
    <lineage>
        <taxon>Bacteria</taxon>
        <taxon>Pseudomonadati</taxon>
        <taxon>Verrucomicrobiota</taxon>
        <taxon>Opitutia</taxon>
        <taxon>Puniceicoccales</taxon>
        <taxon>Cerasicoccaceae</taxon>
        <taxon>Cerasicoccus</taxon>
    </lineage>
</organism>
<evidence type="ECO:0000313" key="2">
    <source>
        <dbReference type="Proteomes" id="UP000642829"/>
    </source>
</evidence>
<reference evidence="1" key="1">
    <citation type="journal article" date="2014" name="Int. J. Syst. Evol. Microbiol.">
        <title>Complete genome sequence of Corynebacterium casei LMG S-19264T (=DSM 44701T), isolated from a smear-ripened cheese.</title>
        <authorList>
            <consortium name="US DOE Joint Genome Institute (JGI-PGF)"/>
            <person name="Walter F."/>
            <person name="Albersmeier A."/>
            <person name="Kalinowski J."/>
            <person name="Ruckert C."/>
        </authorList>
    </citation>
    <scope>NUCLEOTIDE SEQUENCE</scope>
    <source>
        <strain evidence="1">KCTC 12870</strain>
    </source>
</reference>
<dbReference type="InterPro" id="IPR010287">
    <property type="entry name" value="DUF892_YciF-like"/>
</dbReference>
<accession>A0A8J3DFC1</accession>
<dbReference type="InterPro" id="IPR009078">
    <property type="entry name" value="Ferritin-like_SF"/>
</dbReference>
<name>A0A8J3DFC1_9BACT</name>
<dbReference type="EMBL" id="BMXG01000002">
    <property type="protein sequence ID" value="GHB92305.1"/>
    <property type="molecule type" value="Genomic_DNA"/>
</dbReference>
<dbReference type="PANTHER" id="PTHR30565:SF9">
    <property type="entry name" value="PROTEIN YCIF"/>
    <property type="match status" value="1"/>
</dbReference>
<dbReference type="AlphaFoldDB" id="A0A8J3DFC1"/>
<evidence type="ECO:0000313" key="1">
    <source>
        <dbReference type="EMBL" id="GHB92305.1"/>
    </source>
</evidence>
<dbReference type="PANTHER" id="PTHR30565">
    <property type="entry name" value="PROTEIN YCIF"/>
    <property type="match status" value="1"/>
</dbReference>
<dbReference type="Gene3D" id="1.20.1260.10">
    <property type="match status" value="1"/>
</dbReference>
<dbReference type="InterPro" id="IPR047114">
    <property type="entry name" value="YciF"/>
</dbReference>